<gene>
    <name evidence="2" type="ordered locus">G5S_0443</name>
</gene>
<keyword evidence="2" id="KW-0378">Hydrolase</keyword>
<dbReference type="EMBL" id="CP002608">
    <property type="protein sequence ID" value="AEB41437.1"/>
    <property type="molecule type" value="Genomic_DNA"/>
</dbReference>
<dbReference type="EC" id="3.1.-.-" evidence="2"/>
<evidence type="ECO:0000313" key="2">
    <source>
        <dbReference type="EMBL" id="AEB41437.1"/>
    </source>
</evidence>
<protein>
    <submittedName>
        <fullName evidence="2">Phosphohydrolase</fullName>
        <ecNumber evidence="2">3.1.-.-</ecNumber>
    </submittedName>
</protein>
<dbReference type="GeneID" id="99718478"/>
<dbReference type="AlphaFoldDB" id="A0AA34RCV7"/>
<feature type="domain" description="Calcineurin-like phosphoesterase" evidence="1">
    <location>
        <begin position="1"/>
        <end position="209"/>
    </location>
</feature>
<name>A0AA34RCV7_CHLPE</name>
<dbReference type="PANTHER" id="PTHR31302">
    <property type="entry name" value="TRANSMEMBRANE PROTEIN WITH METALLOPHOSPHOESTERASE DOMAIN-RELATED"/>
    <property type="match status" value="1"/>
</dbReference>
<dbReference type="GO" id="GO:0016787">
    <property type="term" value="F:hydrolase activity"/>
    <property type="evidence" value="ECO:0007669"/>
    <property type="project" value="UniProtKB-KW"/>
</dbReference>
<dbReference type="Proteomes" id="UP000008305">
    <property type="component" value="Chromosome"/>
</dbReference>
<dbReference type="InterPro" id="IPR051158">
    <property type="entry name" value="Metallophosphoesterase_sf"/>
</dbReference>
<dbReference type="InterPro" id="IPR004843">
    <property type="entry name" value="Calcineurin-like_PHP"/>
</dbReference>
<dbReference type="KEGG" id="cpm:G5S_0443"/>
<dbReference type="RefSeq" id="WP_013712515.1">
    <property type="nucleotide sequence ID" value="NC_015408.1"/>
</dbReference>
<dbReference type="PIRSF" id="PIRSF033094">
    <property type="entry name" value="Pesterase_CT488"/>
    <property type="match status" value="1"/>
</dbReference>
<dbReference type="InterPro" id="IPR029052">
    <property type="entry name" value="Metallo-depent_PP-like"/>
</dbReference>
<dbReference type="Gene3D" id="3.60.21.10">
    <property type="match status" value="1"/>
</dbReference>
<reference evidence="2 3" key="1">
    <citation type="journal article" date="2011" name="J. Bacteriol.">
        <title>Genome sequence of the obligate intracellular animal pathogen Chlamydia pecorum E58.</title>
        <authorList>
            <person name="Mojica S."/>
            <person name="Huot Creasy H."/>
            <person name="Daugherty S."/>
            <person name="Read T.D."/>
            <person name="Kim T."/>
            <person name="Kaltenboeck B."/>
            <person name="Bavoil P."/>
            <person name="Myers G.S."/>
        </authorList>
    </citation>
    <scope>NUCLEOTIDE SEQUENCE [LARGE SCALE GENOMIC DNA]</scope>
    <source>
        <strain evidence="2 3">E58</strain>
    </source>
</reference>
<sequence length="241" mass="27015">MRIYSLADLHLSLGVPEKTMEVFGGPWLDYHAKIQRNWVATVSPQDVVLLPGDISWAMDLAQAEKDFAFLGKLPGMKYMIRGNHDYWSSASQVKISKALPPNVHYLSQGFSLLTSTLAIVGVRLWNHPEIRIDPPSFLETPYTERDEKIFLRELGRLERALAAVPEEVERIIVMTHYPPISSDGSPGPVSKLLEANGKVTTCVFGHLHNLPEGFQGFGEVRGIRYLLVAADYVDFSPQEIQ</sequence>
<dbReference type="Pfam" id="PF00149">
    <property type="entry name" value="Metallophos"/>
    <property type="match status" value="1"/>
</dbReference>
<proteinExistence type="predicted"/>
<keyword evidence="3" id="KW-1185">Reference proteome</keyword>
<dbReference type="PANTHER" id="PTHR31302:SF22">
    <property type="entry name" value="PHOSPHOESTERASE"/>
    <property type="match status" value="1"/>
</dbReference>
<evidence type="ECO:0000259" key="1">
    <source>
        <dbReference type="Pfam" id="PF00149"/>
    </source>
</evidence>
<organism evidence="2 3">
    <name type="scientific">Chlamydia pecorum (strain ATCC VR-628 / DSM 29919 / E58)</name>
    <name type="common">Chlamydophila pecorum</name>
    <dbReference type="NCBI Taxonomy" id="331635"/>
    <lineage>
        <taxon>Bacteria</taxon>
        <taxon>Pseudomonadati</taxon>
        <taxon>Chlamydiota</taxon>
        <taxon>Chlamydiia</taxon>
        <taxon>Chlamydiales</taxon>
        <taxon>Chlamydiaceae</taxon>
        <taxon>Chlamydia/Chlamydophila group</taxon>
        <taxon>Chlamydia</taxon>
    </lineage>
</organism>
<evidence type="ECO:0000313" key="3">
    <source>
        <dbReference type="Proteomes" id="UP000008305"/>
    </source>
</evidence>
<accession>A0AA34RCV7</accession>
<dbReference type="SUPFAM" id="SSF56300">
    <property type="entry name" value="Metallo-dependent phosphatases"/>
    <property type="match status" value="1"/>
</dbReference>
<dbReference type="InterPro" id="IPR014578">
    <property type="entry name" value="Pesterase_CT488"/>
</dbReference>